<proteinExistence type="predicted"/>
<organism evidence="3 4">
    <name type="scientific">Sinomonas terricola</name>
    <dbReference type="NCBI Taxonomy" id="3110330"/>
    <lineage>
        <taxon>Bacteria</taxon>
        <taxon>Bacillati</taxon>
        <taxon>Actinomycetota</taxon>
        <taxon>Actinomycetes</taxon>
        <taxon>Micrococcales</taxon>
        <taxon>Micrococcaceae</taxon>
        <taxon>Sinomonas</taxon>
    </lineage>
</organism>
<dbReference type="InterPro" id="IPR027417">
    <property type="entry name" value="P-loop_NTPase"/>
</dbReference>
<evidence type="ECO:0000256" key="1">
    <source>
        <dbReference type="SAM" id="Coils"/>
    </source>
</evidence>
<keyword evidence="3" id="KW-0547">Nucleotide-binding</keyword>
<dbReference type="GO" id="GO:0005524">
    <property type="term" value="F:ATP binding"/>
    <property type="evidence" value="ECO:0007669"/>
    <property type="project" value="UniProtKB-KW"/>
</dbReference>
<protein>
    <submittedName>
        <fullName evidence="3">ATP-binding protein</fullName>
    </submittedName>
</protein>
<feature type="coiled-coil region" evidence="1">
    <location>
        <begin position="328"/>
        <end position="355"/>
    </location>
</feature>
<name>A0ABU5T7Q3_9MICC</name>
<dbReference type="Proteomes" id="UP001304769">
    <property type="component" value="Unassembled WGS sequence"/>
</dbReference>
<evidence type="ECO:0000313" key="4">
    <source>
        <dbReference type="Proteomes" id="UP001304769"/>
    </source>
</evidence>
<reference evidence="3 4" key="1">
    <citation type="submission" date="2023-12" db="EMBL/GenBank/DDBJ databases">
        <title>Sinomonas terricola sp. nov, isolated from litchi orchard soil in Guangdong, PR China.</title>
        <authorList>
            <person name="Jiaxin W."/>
            <person name="Yang Z."/>
            <person name="Honghui Z."/>
        </authorList>
    </citation>
    <scope>NUCLEOTIDE SEQUENCE [LARGE SCALE GENOMIC DNA]</scope>
    <source>
        <strain evidence="3 4">JGH33</strain>
    </source>
</reference>
<feature type="region of interest" description="Disordered" evidence="2">
    <location>
        <begin position="948"/>
        <end position="972"/>
    </location>
</feature>
<dbReference type="RefSeq" id="WP_323279574.1">
    <property type="nucleotide sequence ID" value="NZ_JAYGGQ010000010.1"/>
</dbReference>
<keyword evidence="4" id="KW-1185">Reference proteome</keyword>
<accession>A0ABU5T7Q3</accession>
<dbReference type="SUPFAM" id="SSF52540">
    <property type="entry name" value="P-loop containing nucleoside triphosphate hydrolases"/>
    <property type="match status" value="1"/>
</dbReference>
<dbReference type="EMBL" id="JAYGGQ010000010">
    <property type="protein sequence ID" value="MEA5455692.1"/>
    <property type="molecule type" value="Genomic_DNA"/>
</dbReference>
<dbReference type="Pfam" id="PF13555">
    <property type="entry name" value="AAA_29"/>
    <property type="match status" value="1"/>
</dbReference>
<comment type="caution">
    <text evidence="3">The sequence shown here is derived from an EMBL/GenBank/DDBJ whole genome shotgun (WGS) entry which is preliminary data.</text>
</comment>
<keyword evidence="1" id="KW-0175">Coiled coil</keyword>
<dbReference type="Pfam" id="PF13558">
    <property type="entry name" value="SbcC_Walker_B"/>
    <property type="match status" value="1"/>
</dbReference>
<dbReference type="Gene3D" id="3.40.50.300">
    <property type="entry name" value="P-loop containing nucleotide triphosphate hydrolases"/>
    <property type="match status" value="1"/>
</dbReference>
<gene>
    <name evidence="3" type="ORF">SPF06_13240</name>
</gene>
<evidence type="ECO:0000256" key="2">
    <source>
        <dbReference type="SAM" id="MobiDB-lite"/>
    </source>
</evidence>
<keyword evidence="3" id="KW-0067">ATP-binding</keyword>
<feature type="compositionally biased region" description="Low complexity" evidence="2">
    <location>
        <begin position="960"/>
        <end position="972"/>
    </location>
</feature>
<feature type="compositionally biased region" description="Basic and acidic residues" evidence="2">
    <location>
        <begin position="948"/>
        <end position="958"/>
    </location>
</feature>
<feature type="coiled-coil region" evidence="1">
    <location>
        <begin position="638"/>
        <end position="665"/>
    </location>
</feature>
<sequence length="1179" mass="127208">MSVATMLPLGVDVNPGQFRLNQVQIVNWGTFHGAHTMYVDRSGTLLTGNSGVGKSTLFDAIARVFDARPRSNEAAAARTGQSEDRRTTFTYMRGKVGDVAVGETQASAFQRPGATWSAVALTYDNAAGTRYTLTALFDLPKNGTESSLGRFYLIDNVPLDVRALEGIADRRFTRSALEAIFPNAQVFDVHKNFAERFRRILGISSDQAIPLLRVIQAGKGLGGSVNSFFRDQVLDAPETLAAADQVVEEFSNLMSIRQRLEDVRQQRDQLAPVPALNQQYAKALLEANRLRDLTGEAFERVREQFAVSVQERIAARAADSAKSKAAELAAERKTRDALAKQLRALEAEYNSAGGNQISALEQHVENARVGLRLRREVEAAARQGMDDAGLQLPWTAEGWASAHEEAATATASLEGDSAALREARFEAFDAHASAKRDLAEARRELESMAARKSLLPPSSVENRAAIAEATGIPEEDMPFGGELVDLAEGQERWRPAAERALRSLATTLLVPGEHFAAVTRYLDTHAIRGALRAVDLSVPVPGAAAALADVRADDLLTKLEILDHPAHPVQSRAGAYVRERIAVDYAYPCVEDPDELAYLDRGLSLGGVVKRHRGAVEKDDRFASRQDWVLGFDNAVKIEDLTGRIRELEAALAGAAEAAQASEDSHQGMARRLEALRRVASDSRGWEEVSAVVAEDELCRAEQRLDDARAAQADLEPLRAKVEAARAEHQASTEAAAVLQSEHRHLDAAASSAARLLEAGRSRVAAAPPSADDAQALAPYFDGAAGLVDLHGLDNLAAAARARLLEELHAAESRGQAAAERLTRIFESFEREWGPGVSADHGVSVAAASAFEARYHGIVSEGLPAQEAEFRRFFQQRTHESFSTLLHLLDEERRAISARILPLNSILGGVGFHEGSYLELDIRQTVPASARQFKEAIVSALKARHGVSEARGEAKDDGGASPSASSAPASSSADEALAARYKTLETLVKRLGSSTPEDRRWRAEVLDVRTHVFISCKEHRAVSGSGGEVRDEVFVHADTGSMSGGERQRFTAFIMAAALSYQLGIAEQGFTTYGTVMMDEAFVLASEEFAGAGISALHEFGFQLLLAAPENVIDLSRHLGSVTEILRDKRTNRSGLLEAPARPGSAAQGAVSQANPVDIVLRDGAHGPRPVNSEAARVP</sequence>
<evidence type="ECO:0000313" key="3">
    <source>
        <dbReference type="EMBL" id="MEA5455692.1"/>
    </source>
</evidence>